<dbReference type="InterPro" id="IPR022414">
    <property type="entry name" value="ATP-guanido_PTrfase_cat"/>
</dbReference>
<dbReference type="OrthoDB" id="430219at2759"/>
<dbReference type="Gene3D" id="1.10.135.10">
    <property type="entry name" value="ATP:guanido phosphotransferase, N-terminal domain"/>
    <property type="match status" value="1"/>
</dbReference>
<dbReference type="eggNOG" id="KOG3581">
    <property type="taxonomic scope" value="Eukaryota"/>
</dbReference>
<gene>
    <name evidence="10" type="ORF">GUITHDRAFT_69639</name>
</gene>
<dbReference type="Gene3D" id="3.30.590.10">
    <property type="entry name" value="Glutamine synthetase/guanido kinase, catalytic domain"/>
    <property type="match status" value="1"/>
</dbReference>
<evidence type="ECO:0000313" key="10">
    <source>
        <dbReference type="EMBL" id="EKX47373.1"/>
    </source>
</evidence>
<dbReference type="PROSITE" id="PS51510">
    <property type="entry name" value="PHOSPHAGEN_KINASE_C"/>
    <property type="match status" value="1"/>
</dbReference>
<evidence type="ECO:0000256" key="1">
    <source>
        <dbReference type="ARBA" id="ARBA00006798"/>
    </source>
</evidence>
<dbReference type="GO" id="GO:0004111">
    <property type="term" value="F:creatine kinase activity"/>
    <property type="evidence" value="ECO:0007669"/>
    <property type="project" value="InterPro"/>
</dbReference>
<dbReference type="EMBL" id="JH992990">
    <property type="protein sequence ID" value="EKX47373.1"/>
    <property type="molecule type" value="Genomic_DNA"/>
</dbReference>
<keyword evidence="5 7" id="KW-0067">ATP-binding</keyword>
<dbReference type="InterPro" id="IPR014746">
    <property type="entry name" value="Gln_synth/guanido_kin_cat_dom"/>
</dbReference>
<dbReference type="InterPro" id="IPR000749">
    <property type="entry name" value="ATP-guanido_PTrfase"/>
</dbReference>
<dbReference type="SUPFAM" id="SSF48034">
    <property type="entry name" value="Guanido kinase N-terminal domain"/>
    <property type="match status" value="1"/>
</dbReference>
<evidence type="ECO:0000256" key="4">
    <source>
        <dbReference type="ARBA" id="ARBA00022777"/>
    </source>
</evidence>
<keyword evidence="12" id="KW-1185">Reference proteome</keyword>
<evidence type="ECO:0000256" key="7">
    <source>
        <dbReference type="PROSITE-ProRule" id="PRU00843"/>
    </source>
</evidence>
<keyword evidence="2 7" id="KW-0808">Transferase</keyword>
<dbReference type="PaxDb" id="55529-EKX47373"/>
<organism evidence="10">
    <name type="scientific">Guillardia theta (strain CCMP2712)</name>
    <name type="common">Cryptophyte</name>
    <dbReference type="NCBI Taxonomy" id="905079"/>
    <lineage>
        <taxon>Eukaryota</taxon>
        <taxon>Cryptophyceae</taxon>
        <taxon>Pyrenomonadales</taxon>
        <taxon>Geminigeraceae</taxon>
        <taxon>Guillardia</taxon>
    </lineage>
</organism>
<dbReference type="OMA" id="KHGMFDE"/>
<reference evidence="12" key="2">
    <citation type="submission" date="2012-11" db="EMBL/GenBank/DDBJ databases">
        <authorList>
            <person name="Kuo A."/>
            <person name="Curtis B.A."/>
            <person name="Tanifuji G."/>
            <person name="Burki F."/>
            <person name="Gruber A."/>
            <person name="Irimia M."/>
            <person name="Maruyama S."/>
            <person name="Arias M.C."/>
            <person name="Ball S.G."/>
            <person name="Gile G.H."/>
            <person name="Hirakawa Y."/>
            <person name="Hopkins J.F."/>
            <person name="Rensing S.A."/>
            <person name="Schmutz J."/>
            <person name="Symeonidi A."/>
            <person name="Elias M."/>
            <person name="Eveleigh R.J."/>
            <person name="Herman E.K."/>
            <person name="Klute M.J."/>
            <person name="Nakayama T."/>
            <person name="Obornik M."/>
            <person name="Reyes-Prieto A."/>
            <person name="Armbrust E.V."/>
            <person name="Aves S.J."/>
            <person name="Beiko R.G."/>
            <person name="Coutinho P."/>
            <person name="Dacks J.B."/>
            <person name="Durnford D.G."/>
            <person name="Fast N.M."/>
            <person name="Green B.R."/>
            <person name="Grisdale C."/>
            <person name="Hempe F."/>
            <person name="Henrissat B."/>
            <person name="Hoppner M.P."/>
            <person name="Ishida K.-I."/>
            <person name="Kim E."/>
            <person name="Koreny L."/>
            <person name="Kroth P.G."/>
            <person name="Liu Y."/>
            <person name="Malik S.-B."/>
            <person name="Maier U.G."/>
            <person name="McRose D."/>
            <person name="Mock T."/>
            <person name="Neilson J.A."/>
            <person name="Onodera N.T."/>
            <person name="Poole A.M."/>
            <person name="Pritham E.J."/>
            <person name="Richards T.A."/>
            <person name="Rocap G."/>
            <person name="Roy S.W."/>
            <person name="Sarai C."/>
            <person name="Schaack S."/>
            <person name="Shirato S."/>
            <person name="Slamovits C.H."/>
            <person name="Spencer D.F."/>
            <person name="Suzuki S."/>
            <person name="Worden A.Z."/>
            <person name="Zauner S."/>
            <person name="Barry K."/>
            <person name="Bell C."/>
            <person name="Bharti A.K."/>
            <person name="Crow J.A."/>
            <person name="Grimwood J."/>
            <person name="Kramer R."/>
            <person name="Lindquist E."/>
            <person name="Lucas S."/>
            <person name="Salamov A."/>
            <person name="McFadden G.I."/>
            <person name="Lane C.E."/>
            <person name="Keeling P.J."/>
            <person name="Gray M.W."/>
            <person name="Grigoriev I.V."/>
            <person name="Archibald J.M."/>
        </authorList>
    </citation>
    <scope>NUCLEOTIDE SEQUENCE</scope>
    <source>
        <strain evidence="12">CCMP2712</strain>
    </source>
</reference>
<evidence type="ECO:0000256" key="2">
    <source>
        <dbReference type="ARBA" id="ARBA00022679"/>
    </source>
</evidence>
<dbReference type="PANTHER" id="PTHR11547">
    <property type="entry name" value="ARGININE OR CREATINE KINASE"/>
    <property type="match status" value="1"/>
</dbReference>
<protein>
    <recommendedName>
        <fullName evidence="13">Phosphagen kinase C-terminal domain-containing protein</fullName>
    </recommendedName>
</protein>
<evidence type="ECO:0000256" key="6">
    <source>
        <dbReference type="PROSITE-ProRule" id="PRU00842"/>
    </source>
</evidence>
<name>L1JFT7_GUITC</name>
<sequence length="385" mass="44102">MQEFFTWEENVAAHSPYDRKNTPNFKFRQYNELPPMTTRHLSILRSLLKPQTFMEYKDERTSFNFTFSNYIQPAVTCPPLRIGVANGDKECYLLFHKISVDMIKTVHGLDPHVHRFHSQLSPDSIAVPANFSQVAQVVKSTHFRACRNLSEFPFMAGVSREERASIEQLLRNALLECVQDGVYEKISSMDPIDEEILLTDDLLLQEPAKNSLLQVSGAARDWPENRGILRNTDNSIVCWLNGEDHLKLNVLEKHHDVPSTFRRFCELHTAVKHKVEASGKHFATDELFGYLSTCPSNAGLGFTCQVVLELETGRRQSDSLPQCVTSLNLILRRERRATETSELERWVLEHKRAYGVSENEAVQNIIEAIYEIVQTVANLEELPSR</sequence>
<dbReference type="STRING" id="905079.L1JFT7"/>
<evidence type="ECO:0000259" key="9">
    <source>
        <dbReference type="PROSITE" id="PS51510"/>
    </source>
</evidence>
<evidence type="ECO:0000259" key="8">
    <source>
        <dbReference type="PROSITE" id="PS51509"/>
    </source>
</evidence>
<evidence type="ECO:0008006" key="13">
    <source>
        <dbReference type="Google" id="ProtNLM"/>
    </source>
</evidence>
<dbReference type="InterPro" id="IPR022413">
    <property type="entry name" value="ATP-guanido_PTrfase_N"/>
</dbReference>
<dbReference type="SUPFAM" id="SSF55931">
    <property type="entry name" value="Glutamine synthetase/guanido kinase"/>
    <property type="match status" value="1"/>
</dbReference>
<dbReference type="RefSeq" id="XP_005834353.1">
    <property type="nucleotide sequence ID" value="XM_005834296.1"/>
</dbReference>
<dbReference type="GO" id="GO:0046314">
    <property type="term" value="P:phosphocreatine biosynthetic process"/>
    <property type="evidence" value="ECO:0007669"/>
    <property type="project" value="InterPro"/>
</dbReference>
<dbReference type="KEGG" id="gtt:GUITHDRAFT_69639"/>
<dbReference type="AlphaFoldDB" id="L1JFT7"/>
<dbReference type="GO" id="GO:0005615">
    <property type="term" value="C:extracellular space"/>
    <property type="evidence" value="ECO:0007669"/>
    <property type="project" value="TreeGrafter"/>
</dbReference>
<feature type="domain" description="Phosphagen kinase N-terminal" evidence="8">
    <location>
        <begin position="26"/>
        <end position="108"/>
    </location>
</feature>
<evidence type="ECO:0000313" key="11">
    <source>
        <dbReference type="EnsemblProtists" id="EKX47373"/>
    </source>
</evidence>
<reference evidence="11" key="3">
    <citation type="submission" date="2015-06" db="UniProtKB">
        <authorList>
            <consortium name="EnsemblProtists"/>
        </authorList>
    </citation>
    <scope>IDENTIFICATION</scope>
</reference>
<dbReference type="InterPro" id="IPR036802">
    <property type="entry name" value="ATP-guanido_PTrfase_N_sf"/>
</dbReference>
<dbReference type="Pfam" id="PF00217">
    <property type="entry name" value="ATP-gua_Ptrans"/>
    <property type="match status" value="1"/>
</dbReference>
<feature type="domain" description="Phosphagen kinase C-terminal" evidence="9">
    <location>
        <begin position="137"/>
        <end position="301"/>
    </location>
</feature>
<keyword evidence="4 7" id="KW-0418">Kinase</keyword>
<reference evidence="10 12" key="1">
    <citation type="journal article" date="2012" name="Nature">
        <title>Algal genomes reveal evolutionary mosaicism and the fate of nucleomorphs.</title>
        <authorList>
            <consortium name="DOE Joint Genome Institute"/>
            <person name="Curtis B.A."/>
            <person name="Tanifuji G."/>
            <person name="Burki F."/>
            <person name="Gruber A."/>
            <person name="Irimia M."/>
            <person name="Maruyama S."/>
            <person name="Arias M.C."/>
            <person name="Ball S.G."/>
            <person name="Gile G.H."/>
            <person name="Hirakawa Y."/>
            <person name="Hopkins J.F."/>
            <person name="Kuo A."/>
            <person name="Rensing S.A."/>
            <person name="Schmutz J."/>
            <person name="Symeonidi A."/>
            <person name="Elias M."/>
            <person name="Eveleigh R.J."/>
            <person name="Herman E.K."/>
            <person name="Klute M.J."/>
            <person name="Nakayama T."/>
            <person name="Obornik M."/>
            <person name="Reyes-Prieto A."/>
            <person name="Armbrust E.V."/>
            <person name="Aves S.J."/>
            <person name="Beiko R.G."/>
            <person name="Coutinho P."/>
            <person name="Dacks J.B."/>
            <person name="Durnford D.G."/>
            <person name="Fast N.M."/>
            <person name="Green B.R."/>
            <person name="Grisdale C.J."/>
            <person name="Hempel F."/>
            <person name="Henrissat B."/>
            <person name="Hoppner M.P."/>
            <person name="Ishida K."/>
            <person name="Kim E."/>
            <person name="Koreny L."/>
            <person name="Kroth P.G."/>
            <person name="Liu Y."/>
            <person name="Malik S.B."/>
            <person name="Maier U.G."/>
            <person name="McRose D."/>
            <person name="Mock T."/>
            <person name="Neilson J.A."/>
            <person name="Onodera N.T."/>
            <person name="Poole A.M."/>
            <person name="Pritham E.J."/>
            <person name="Richards T.A."/>
            <person name="Rocap G."/>
            <person name="Roy S.W."/>
            <person name="Sarai C."/>
            <person name="Schaack S."/>
            <person name="Shirato S."/>
            <person name="Slamovits C.H."/>
            <person name="Spencer D.F."/>
            <person name="Suzuki S."/>
            <person name="Worden A.Z."/>
            <person name="Zauner S."/>
            <person name="Barry K."/>
            <person name="Bell C."/>
            <person name="Bharti A.K."/>
            <person name="Crow J.A."/>
            <person name="Grimwood J."/>
            <person name="Kramer R."/>
            <person name="Lindquist E."/>
            <person name="Lucas S."/>
            <person name="Salamov A."/>
            <person name="McFadden G.I."/>
            <person name="Lane C.E."/>
            <person name="Keeling P.J."/>
            <person name="Gray M.W."/>
            <person name="Grigoriev I.V."/>
            <person name="Archibald J.M."/>
        </authorList>
    </citation>
    <scope>NUCLEOTIDE SEQUENCE</scope>
    <source>
        <strain evidence="10 12">CCMP2712</strain>
    </source>
</reference>
<evidence type="ECO:0000256" key="3">
    <source>
        <dbReference type="ARBA" id="ARBA00022741"/>
    </source>
</evidence>
<dbReference type="PROSITE" id="PS51509">
    <property type="entry name" value="PHOSPHAGEN_KINASE_N"/>
    <property type="match status" value="1"/>
</dbReference>
<evidence type="ECO:0000313" key="12">
    <source>
        <dbReference type="Proteomes" id="UP000011087"/>
    </source>
</evidence>
<dbReference type="HOGENOM" id="CLU_718544_0_0_1"/>
<dbReference type="Proteomes" id="UP000011087">
    <property type="component" value="Unassembled WGS sequence"/>
</dbReference>
<proteinExistence type="inferred from homology"/>
<dbReference type="EnsemblProtists" id="EKX47373">
    <property type="protein sequence ID" value="EKX47373"/>
    <property type="gene ID" value="GUITHDRAFT_69639"/>
</dbReference>
<feature type="binding site" evidence="7">
    <location>
        <begin position="140"/>
        <end position="144"/>
    </location>
    <ligand>
        <name>ATP</name>
        <dbReference type="ChEBI" id="CHEBI:30616"/>
    </ligand>
</feature>
<keyword evidence="3 7" id="KW-0547">Nucleotide-binding</keyword>
<dbReference type="Pfam" id="PF02807">
    <property type="entry name" value="ATP-gua_PtransN"/>
    <property type="match status" value="1"/>
</dbReference>
<dbReference type="PANTHER" id="PTHR11547:SF38">
    <property type="entry name" value="ARGININE KINASE 1-RELATED"/>
    <property type="match status" value="1"/>
</dbReference>
<comment type="similarity">
    <text evidence="1 6">Belongs to the ATP:guanido phosphotransferase family.</text>
</comment>
<dbReference type="GO" id="GO:0005524">
    <property type="term" value="F:ATP binding"/>
    <property type="evidence" value="ECO:0007669"/>
    <property type="project" value="UniProtKB-UniRule"/>
</dbReference>
<dbReference type="GeneID" id="17304013"/>
<evidence type="ECO:0000256" key="5">
    <source>
        <dbReference type="ARBA" id="ARBA00022840"/>
    </source>
</evidence>
<comment type="caution">
    <text evidence="7">Lacks conserved residue(s) required for the propagation of feature annotation.</text>
</comment>
<accession>L1JFT7</accession>